<reference evidence="2" key="2">
    <citation type="journal article" date="2021" name="J Anim Sci Technol">
        <title>Complete genome sequence of Paenibacillus konkukensis sp. nov. SK3146 as a potential probiotic strain.</title>
        <authorList>
            <person name="Jung H.I."/>
            <person name="Park S."/>
            <person name="Niu K.M."/>
            <person name="Lee S.W."/>
            <person name="Kothari D."/>
            <person name="Yi K.J."/>
            <person name="Kim S.K."/>
        </authorList>
    </citation>
    <scope>NUCLEOTIDE SEQUENCE</scope>
    <source>
        <strain evidence="2">SK3146</strain>
    </source>
</reference>
<evidence type="ECO:0000313" key="3">
    <source>
        <dbReference type="Proteomes" id="UP001057134"/>
    </source>
</evidence>
<feature type="region of interest" description="Disordered" evidence="1">
    <location>
        <begin position="1"/>
        <end position="22"/>
    </location>
</feature>
<reference evidence="2" key="1">
    <citation type="submission" date="2018-02" db="EMBL/GenBank/DDBJ databases">
        <authorList>
            <person name="Kim S.-K."/>
            <person name="Jung H.-I."/>
            <person name="Lee S.-W."/>
        </authorList>
    </citation>
    <scope>NUCLEOTIDE SEQUENCE</scope>
    <source>
        <strain evidence="2">SK3146</strain>
    </source>
</reference>
<keyword evidence="3" id="KW-1185">Reference proteome</keyword>
<evidence type="ECO:0000313" key="2">
    <source>
        <dbReference type="EMBL" id="UQZ82928.1"/>
    </source>
</evidence>
<dbReference type="RefSeq" id="WP_249865007.1">
    <property type="nucleotide sequence ID" value="NZ_CP027059.1"/>
</dbReference>
<proteinExistence type="predicted"/>
<accession>A0ABY4RLB4</accession>
<feature type="compositionally biased region" description="Basic residues" evidence="1">
    <location>
        <begin position="1"/>
        <end position="12"/>
    </location>
</feature>
<gene>
    <name evidence="2" type="ORF">SK3146_02088</name>
</gene>
<dbReference type="EMBL" id="CP027059">
    <property type="protein sequence ID" value="UQZ82928.1"/>
    <property type="molecule type" value="Genomic_DNA"/>
</dbReference>
<dbReference type="Proteomes" id="UP001057134">
    <property type="component" value="Chromosome"/>
</dbReference>
<protein>
    <submittedName>
        <fullName evidence="2">Uncharacterized protein</fullName>
    </submittedName>
</protein>
<organism evidence="2 3">
    <name type="scientific">Paenibacillus konkukensis</name>
    <dbReference type="NCBI Taxonomy" id="2020716"/>
    <lineage>
        <taxon>Bacteria</taxon>
        <taxon>Bacillati</taxon>
        <taxon>Bacillota</taxon>
        <taxon>Bacilli</taxon>
        <taxon>Bacillales</taxon>
        <taxon>Paenibacillaceae</taxon>
        <taxon>Paenibacillus</taxon>
    </lineage>
</organism>
<evidence type="ECO:0000256" key="1">
    <source>
        <dbReference type="SAM" id="MobiDB-lite"/>
    </source>
</evidence>
<name>A0ABY4RLB4_9BACL</name>
<sequence length="79" mass="9160">MAQSKAKKRRMRSIREGGIDPQMNRLTWGSVVPVERKTPTWTESKDKLHHKHKRKWNRELHHSDGSIFCLCGGGRPQAV</sequence>